<gene>
    <name evidence="1" type="ORF">HU200_028974</name>
</gene>
<dbReference type="AlphaFoldDB" id="A0A835BTZ1"/>
<sequence>MSLEPFQMTILARQAFGSSIFREILILACWAIWYHMNNIISDQGLRSFAMWRTTFEKEMKLLTLKRPTSGEG</sequence>
<evidence type="ECO:0000313" key="1">
    <source>
        <dbReference type="EMBL" id="KAF8711531.1"/>
    </source>
</evidence>
<dbReference type="Proteomes" id="UP000636709">
    <property type="component" value="Unassembled WGS sequence"/>
</dbReference>
<protein>
    <submittedName>
        <fullName evidence="1">Uncharacterized protein</fullName>
    </submittedName>
</protein>
<accession>A0A835BTZ1</accession>
<name>A0A835BTZ1_9POAL</name>
<proteinExistence type="predicted"/>
<organism evidence="1 2">
    <name type="scientific">Digitaria exilis</name>
    <dbReference type="NCBI Taxonomy" id="1010633"/>
    <lineage>
        <taxon>Eukaryota</taxon>
        <taxon>Viridiplantae</taxon>
        <taxon>Streptophyta</taxon>
        <taxon>Embryophyta</taxon>
        <taxon>Tracheophyta</taxon>
        <taxon>Spermatophyta</taxon>
        <taxon>Magnoliopsida</taxon>
        <taxon>Liliopsida</taxon>
        <taxon>Poales</taxon>
        <taxon>Poaceae</taxon>
        <taxon>PACMAD clade</taxon>
        <taxon>Panicoideae</taxon>
        <taxon>Panicodae</taxon>
        <taxon>Paniceae</taxon>
        <taxon>Anthephorinae</taxon>
        <taxon>Digitaria</taxon>
    </lineage>
</organism>
<comment type="caution">
    <text evidence="1">The sequence shown here is derived from an EMBL/GenBank/DDBJ whole genome shotgun (WGS) entry which is preliminary data.</text>
</comment>
<keyword evidence="2" id="KW-1185">Reference proteome</keyword>
<dbReference type="EMBL" id="JACEFO010001748">
    <property type="protein sequence ID" value="KAF8711531.1"/>
    <property type="molecule type" value="Genomic_DNA"/>
</dbReference>
<evidence type="ECO:0000313" key="2">
    <source>
        <dbReference type="Proteomes" id="UP000636709"/>
    </source>
</evidence>
<reference evidence="1" key="1">
    <citation type="submission" date="2020-07" db="EMBL/GenBank/DDBJ databases">
        <title>Genome sequence and genetic diversity analysis of an under-domesticated orphan crop, white fonio (Digitaria exilis).</title>
        <authorList>
            <person name="Bennetzen J.L."/>
            <person name="Chen S."/>
            <person name="Ma X."/>
            <person name="Wang X."/>
            <person name="Yssel A.E.J."/>
            <person name="Chaluvadi S.R."/>
            <person name="Johnson M."/>
            <person name="Gangashetty P."/>
            <person name="Hamidou F."/>
            <person name="Sanogo M.D."/>
            <person name="Zwaenepoel A."/>
            <person name="Wallace J."/>
            <person name="Van De Peer Y."/>
            <person name="Van Deynze A."/>
        </authorList>
    </citation>
    <scope>NUCLEOTIDE SEQUENCE</scope>
    <source>
        <tissue evidence="1">Leaves</tissue>
    </source>
</reference>
<dbReference type="OrthoDB" id="675438at2759"/>